<evidence type="ECO:0000256" key="7">
    <source>
        <dbReference type="ARBA" id="ARBA00023134"/>
    </source>
</evidence>
<evidence type="ECO:0000259" key="12">
    <source>
        <dbReference type="Pfam" id="PF22640"/>
    </source>
</evidence>
<dbReference type="GO" id="GO:0004475">
    <property type="term" value="F:mannose-1-phosphate guanylyltransferase (GTP) activity"/>
    <property type="evidence" value="ECO:0007669"/>
    <property type="project" value="UniProtKB-EC"/>
</dbReference>
<dbReference type="NCBIfam" id="TIGR01479">
    <property type="entry name" value="GMP_PMI"/>
    <property type="match status" value="1"/>
</dbReference>
<dbReference type="CDD" id="cd02213">
    <property type="entry name" value="cupin_PMI_typeII_C"/>
    <property type="match status" value="1"/>
</dbReference>
<evidence type="ECO:0000256" key="4">
    <source>
        <dbReference type="ARBA" id="ARBA00022679"/>
    </source>
</evidence>
<evidence type="ECO:0000256" key="1">
    <source>
        <dbReference type="ARBA" id="ARBA00004823"/>
    </source>
</evidence>
<dbReference type="CDD" id="cd02509">
    <property type="entry name" value="GDP-M1P_Guanylyltransferase"/>
    <property type="match status" value="1"/>
</dbReference>
<evidence type="ECO:0000256" key="9">
    <source>
        <dbReference type="RuleBase" id="RU004190"/>
    </source>
</evidence>
<dbReference type="FunFam" id="2.60.120.10:FF:000032">
    <property type="entry name" value="Mannose-1-phosphate guanylyltransferase/mannose-6-phosphate isomerase"/>
    <property type="match status" value="1"/>
</dbReference>
<dbReference type="STRING" id="1548547.BA177_06705"/>
<keyword evidence="6" id="KW-0547">Nucleotide-binding</keyword>
<keyword evidence="13" id="KW-0413">Isomerase</keyword>
<comment type="similarity">
    <text evidence="2 9">Belongs to the mannose-6-phosphate isomerase type 2 family.</text>
</comment>
<keyword evidence="14" id="KW-1185">Reference proteome</keyword>
<sequence>MSLIQPVILSGGAGTRLWPASRAMYPKQLLSLTGEHTMLQQTALRLGASAGIADETLVVCNEAHRFLVAEQLLRIGAKSRVVLEPEGRNTAPAVALAALVALAGKSASDTPLLLVMPADHVIRDVERFRAAVAQGRIAAAAGQLVTFGIVPTSAHTGYGYIEADVDGAETAVIQSFVEKPDEVTAERLLAGGRHYWNSGIFLFRADTYLDELQSFAPDIVSACRESIEKAVHDAEFLRPDAAAFKASPADSIDYAVMEKTTCAAMVPLDAGWSDVGSWAALHEVSEQDGNGNALFGDVVAHACRSSYISSQSRLVTAVGIDNVVIVEDKDSVLVVHRDRSQDVKALVDELKRNERAEVNLHRQVFRPWGSYDSIDSDDGFQAKRLIVNPGAVLSLQKHAHRAEHWVVVRGMATITRDDEVFEMGVNEHIEIPIGAVHRIANNGTEPVHIIEVQCGDYLGEDDIVRLEDNYGRQGTNT</sequence>
<evidence type="ECO:0000313" key="14">
    <source>
        <dbReference type="Proteomes" id="UP000092695"/>
    </source>
</evidence>
<dbReference type="Gene3D" id="2.60.120.10">
    <property type="entry name" value="Jelly Rolls"/>
    <property type="match status" value="1"/>
</dbReference>
<dbReference type="InterPro" id="IPR011051">
    <property type="entry name" value="RmlC_Cupin_sf"/>
</dbReference>
<evidence type="ECO:0000256" key="6">
    <source>
        <dbReference type="ARBA" id="ARBA00022741"/>
    </source>
</evidence>
<keyword evidence="4 13" id="KW-0808">Transferase</keyword>
<comment type="catalytic activity">
    <reaction evidence="8">
        <text>alpha-D-mannose 1-phosphate + GTP + H(+) = GDP-alpha-D-mannose + diphosphate</text>
        <dbReference type="Rhea" id="RHEA:15229"/>
        <dbReference type="ChEBI" id="CHEBI:15378"/>
        <dbReference type="ChEBI" id="CHEBI:33019"/>
        <dbReference type="ChEBI" id="CHEBI:37565"/>
        <dbReference type="ChEBI" id="CHEBI:57527"/>
        <dbReference type="ChEBI" id="CHEBI:58409"/>
        <dbReference type="EC" id="2.7.7.13"/>
    </reaction>
</comment>
<dbReference type="InterPro" id="IPR029044">
    <property type="entry name" value="Nucleotide-diphossugar_trans"/>
</dbReference>
<dbReference type="EMBL" id="CP016268">
    <property type="protein sequence ID" value="ANO50937.1"/>
    <property type="molecule type" value="Genomic_DNA"/>
</dbReference>
<dbReference type="GO" id="GO:0009298">
    <property type="term" value="P:GDP-mannose biosynthetic process"/>
    <property type="evidence" value="ECO:0007669"/>
    <property type="project" value="UniProtKB-UniPathway"/>
</dbReference>
<comment type="pathway">
    <text evidence="1">Nucleotide-sugar biosynthesis; GDP-alpha-D-mannose biosynthesis; GDP-alpha-D-mannose from alpha-D-mannose 1-phosphate (GTP route): step 1/1.</text>
</comment>
<dbReference type="SUPFAM" id="SSF51182">
    <property type="entry name" value="RmlC-like cupins"/>
    <property type="match status" value="1"/>
</dbReference>
<dbReference type="Pfam" id="PF22640">
    <property type="entry name" value="ManC_GMP_beta-helix"/>
    <property type="match status" value="1"/>
</dbReference>
<protein>
    <recommendedName>
        <fullName evidence="3">mannose-1-phosphate guanylyltransferase</fullName>
        <ecNumber evidence="3">2.7.7.13</ecNumber>
    </recommendedName>
</protein>
<dbReference type="Proteomes" id="UP000092695">
    <property type="component" value="Chromosome"/>
</dbReference>
<organism evidence="13 14">
    <name type="scientific">Woeseia oceani</name>
    <dbReference type="NCBI Taxonomy" id="1548547"/>
    <lineage>
        <taxon>Bacteria</taxon>
        <taxon>Pseudomonadati</taxon>
        <taxon>Pseudomonadota</taxon>
        <taxon>Gammaproteobacteria</taxon>
        <taxon>Woeseiales</taxon>
        <taxon>Woeseiaceae</taxon>
        <taxon>Woeseia</taxon>
    </lineage>
</organism>
<dbReference type="UniPathway" id="UPA00126">
    <property type="reaction ID" value="UER00930"/>
</dbReference>
<dbReference type="RefSeq" id="WP_068614513.1">
    <property type="nucleotide sequence ID" value="NZ_CP016268.1"/>
</dbReference>
<proteinExistence type="inferred from homology"/>
<dbReference type="Pfam" id="PF01050">
    <property type="entry name" value="MannoseP_isomer"/>
    <property type="match status" value="1"/>
</dbReference>
<dbReference type="SUPFAM" id="SSF53448">
    <property type="entry name" value="Nucleotide-diphospho-sugar transferases"/>
    <property type="match status" value="1"/>
</dbReference>
<dbReference type="GO" id="GO:0005525">
    <property type="term" value="F:GTP binding"/>
    <property type="evidence" value="ECO:0007669"/>
    <property type="project" value="UniProtKB-KW"/>
</dbReference>
<keyword evidence="5 13" id="KW-0548">Nucleotidyltransferase</keyword>
<dbReference type="PANTHER" id="PTHR46390">
    <property type="entry name" value="MANNOSE-1-PHOSPHATE GUANYLYLTRANSFERASE"/>
    <property type="match status" value="1"/>
</dbReference>
<gene>
    <name evidence="13" type="ORF">BA177_06705</name>
</gene>
<accession>A0A193LEK0</accession>
<dbReference type="InterPro" id="IPR006375">
    <property type="entry name" value="Man1P_GuaTrfase/Man6P_Isoase"/>
</dbReference>
<evidence type="ECO:0000256" key="8">
    <source>
        <dbReference type="ARBA" id="ARBA00047343"/>
    </source>
</evidence>
<reference evidence="13 14" key="1">
    <citation type="submission" date="2016-06" db="EMBL/GenBank/DDBJ databases">
        <title>Complete genome sequence of a deep-branching marine Gamma Proteobacterium Woeseia oceani type strain XK5.</title>
        <authorList>
            <person name="Mu D."/>
            <person name="Du Z."/>
        </authorList>
    </citation>
    <scope>NUCLEOTIDE SEQUENCE [LARGE SCALE GENOMIC DNA]</scope>
    <source>
        <strain evidence="13 14">XK5</strain>
    </source>
</reference>
<feature type="domain" description="Mannose-6-phosphate isomerase type II C-terminal" evidence="11">
    <location>
        <begin position="354"/>
        <end position="468"/>
    </location>
</feature>
<evidence type="ECO:0000256" key="5">
    <source>
        <dbReference type="ARBA" id="ARBA00022695"/>
    </source>
</evidence>
<dbReference type="KEGG" id="woc:BA177_06705"/>
<evidence type="ECO:0000256" key="2">
    <source>
        <dbReference type="ARBA" id="ARBA00006115"/>
    </source>
</evidence>
<evidence type="ECO:0000313" key="13">
    <source>
        <dbReference type="EMBL" id="ANO50937.1"/>
    </source>
</evidence>
<dbReference type="InterPro" id="IPR049577">
    <property type="entry name" value="GMPP_N"/>
</dbReference>
<dbReference type="OrthoDB" id="9806359at2"/>
<evidence type="ECO:0000259" key="10">
    <source>
        <dbReference type="Pfam" id="PF00483"/>
    </source>
</evidence>
<dbReference type="GO" id="GO:0016853">
    <property type="term" value="F:isomerase activity"/>
    <property type="evidence" value="ECO:0007669"/>
    <property type="project" value="UniProtKB-KW"/>
</dbReference>
<name>A0A193LEK0_9GAMM</name>
<dbReference type="Pfam" id="PF00483">
    <property type="entry name" value="NTP_transferase"/>
    <property type="match status" value="1"/>
</dbReference>
<dbReference type="InterPro" id="IPR014710">
    <property type="entry name" value="RmlC-like_jellyroll"/>
</dbReference>
<evidence type="ECO:0000259" key="11">
    <source>
        <dbReference type="Pfam" id="PF01050"/>
    </source>
</evidence>
<feature type="domain" description="Nucleotidyl transferase" evidence="10">
    <location>
        <begin position="6"/>
        <end position="288"/>
    </location>
</feature>
<dbReference type="InterPro" id="IPR005835">
    <property type="entry name" value="NTP_transferase_dom"/>
</dbReference>
<dbReference type="InterPro" id="IPR001538">
    <property type="entry name" value="Man6P_isomerase-2_C"/>
</dbReference>
<dbReference type="GO" id="GO:0000271">
    <property type="term" value="P:polysaccharide biosynthetic process"/>
    <property type="evidence" value="ECO:0007669"/>
    <property type="project" value="InterPro"/>
</dbReference>
<dbReference type="EC" id="2.7.7.13" evidence="3"/>
<dbReference type="Gene3D" id="3.90.550.10">
    <property type="entry name" value="Spore Coat Polysaccharide Biosynthesis Protein SpsA, Chain A"/>
    <property type="match status" value="1"/>
</dbReference>
<dbReference type="PANTHER" id="PTHR46390:SF1">
    <property type="entry name" value="MANNOSE-1-PHOSPHATE GUANYLYLTRANSFERASE"/>
    <property type="match status" value="1"/>
</dbReference>
<keyword evidence="7" id="KW-0342">GTP-binding</keyword>
<feature type="domain" description="MannoseP isomerase/GMP-like beta-helix" evidence="12">
    <location>
        <begin position="299"/>
        <end position="350"/>
    </location>
</feature>
<dbReference type="InterPro" id="IPR054566">
    <property type="entry name" value="ManC/GMP-like_b-helix"/>
</dbReference>
<evidence type="ECO:0000256" key="3">
    <source>
        <dbReference type="ARBA" id="ARBA00012387"/>
    </source>
</evidence>
<dbReference type="AlphaFoldDB" id="A0A193LEK0"/>
<dbReference type="InterPro" id="IPR051161">
    <property type="entry name" value="Mannose-6P_isomerase_type2"/>
</dbReference>
<dbReference type="FunFam" id="3.90.550.10:FF:000046">
    <property type="entry name" value="Mannose-1-phosphate guanylyltransferase (GDP)"/>
    <property type="match status" value="1"/>
</dbReference>